<sequence>MLLNLNTTQKALLWLFIQVVILPHTIARQCYWRNGASTLGEQQPCFPDKENSPCCATNKQNGDPNDVCTSNGLCVAQVEPYTGLVLQNGCTDSSWNSSDCLSICPDSMKPDYGIHILPCPDKSLKHWCCSLSGSDCCDSAFELDMGTLMLSSNSTNSNSSASASATVTATVTAGTSNESPTCNGDCHAASTTVAVGAGVGAGLGACLVATLCLLIFQRRMYRKKVQEMKALQASAFPYVQQYGPFVPKNPVEMPLNQRPTVFEIDINKFNHNSNMQLKSLFVVMTGLMAFAAAAPAEAEARDTANVQARKSWTAEGGCKTDWAGRCNAQCIGEGVRSHGCKKGDISSGIESSNCVIGWNICKCSC</sequence>
<comment type="caution">
    <text evidence="3">The sequence shown here is derived from an EMBL/GenBank/DDBJ whole genome shotgun (WGS) entry which is preliminary data.</text>
</comment>
<name>A0A0F0INB0_ASPPU</name>
<proteinExistence type="predicted"/>
<dbReference type="AlphaFoldDB" id="A0A0F0INB0"/>
<evidence type="ECO:0000256" key="2">
    <source>
        <dbReference type="SAM" id="SignalP"/>
    </source>
</evidence>
<evidence type="ECO:0000256" key="1">
    <source>
        <dbReference type="SAM" id="Phobius"/>
    </source>
</evidence>
<feature type="transmembrane region" description="Helical" evidence="1">
    <location>
        <begin position="193"/>
        <end position="216"/>
    </location>
</feature>
<feature type="chain" id="PRO_5002443584" evidence="2">
    <location>
        <begin position="28"/>
        <end position="365"/>
    </location>
</feature>
<protein>
    <submittedName>
        <fullName evidence="3">Uncharacterized protein</fullName>
    </submittedName>
</protein>
<dbReference type="Proteomes" id="UP000033540">
    <property type="component" value="Unassembled WGS sequence"/>
</dbReference>
<keyword evidence="2" id="KW-0732">Signal</keyword>
<evidence type="ECO:0000313" key="3">
    <source>
        <dbReference type="EMBL" id="KJK68242.1"/>
    </source>
</evidence>
<dbReference type="OrthoDB" id="5215637at2759"/>
<keyword evidence="1" id="KW-0472">Membrane</keyword>
<keyword evidence="1" id="KW-1133">Transmembrane helix</keyword>
<keyword evidence="1" id="KW-0812">Transmembrane</keyword>
<dbReference type="STRING" id="1403190.A0A0F0INB0"/>
<reference evidence="3 4" key="1">
    <citation type="submission" date="2015-02" db="EMBL/GenBank/DDBJ databases">
        <title>Draft genome sequence of Aspergillus parasiticus SU-1.</title>
        <authorList>
            <person name="Yu J."/>
            <person name="Fedorova N."/>
            <person name="Yin Y."/>
            <person name="Losada L."/>
            <person name="Zafar N."/>
            <person name="Taujale R."/>
            <person name="Ehrlich K.C."/>
            <person name="Bhatnagar D."/>
            <person name="Cleveland T.E."/>
            <person name="Bennett J.W."/>
            <person name="Nierman W.C."/>
        </authorList>
    </citation>
    <scope>NUCLEOTIDE SEQUENCE [LARGE SCALE GENOMIC DNA]</scope>
    <source>
        <strain evidence="4">ATCC 56775 / NRRL 5862 / SRRC 143 / SU-1</strain>
    </source>
</reference>
<evidence type="ECO:0000313" key="4">
    <source>
        <dbReference type="Proteomes" id="UP000033540"/>
    </source>
</evidence>
<organism evidence="3 4">
    <name type="scientific">Aspergillus parasiticus (strain ATCC 56775 / NRRL 5862 / SRRC 143 / SU-1)</name>
    <dbReference type="NCBI Taxonomy" id="1403190"/>
    <lineage>
        <taxon>Eukaryota</taxon>
        <taxon>Fungi</taxon>
        <taxon>Dikarya</taxon>
        <taxon>Ascomycota</taxon>
        <taxon>Pezizomycotina</taxon>
        <taxon>Eurotiomycetes</taxon>
        <taxon>Eurotiomycetidae</taxon>
        <taxon>Eurotiales</taxon>
        <taxon>Aspergillaceae</taxon>
        <taxon>Aspergillus</taxon>
        <taxon>Aspergillus subgen. Circumdati</taxon>
    </lineage>
</organism>
<gene>
    <name evidence="3" type="ORF">P875_00076222</name>
</gene>
<dbReference type="EMBL" id="JZEE01000051">
    <property type="protein sequence ID" value="KJK68242.1"/>
    <property type="molecule type" value="Genomic_DNA"/>
</dbReference>
<feature type="signal peptide" evidence="2">
    <location>
        <begin position="1"/>
        <end position="27"/>
    </location>
</feature>
<accession>A0A0F0INB0</accession>